<feature type="repeat" description="TPR" evidence="3">
    <location>
        <begin position="618"/>
        <end position="651"/>
    </location>
</feature>
<dbReference type="SUPFAM" id="SSF48452">
    <property type="entry name" value="TPR-like"/>
    <property type="match status" value="1"/>
</dbReference>
<keyword evidence="6" id="KW-1185">Reference proteome</keyword>
<dbReference type="GO" id="GO:0009279">
    <property type="term" value="C:cell outer membrane"/>
    <property type="evidence" value="ECO:0007669"/>
    <property type="project" value="TreeGrafter"/>
</dbReference>
<feature type="repeat" description="TPR" evidence="3">
    <location>
        <begin position="686"/>
        <end position="719"/>
    </location>
</feature>
<reference evidence="5" key="1">
    <citation type="submission" date="2022-12" db="EMBL/GenBank/DDBJ databases">
        <title>Polyphasic identification of a Novel Hot-Spring Cyanobacterium Ocullathermofonsia sinensis gen nov. sp. nov. and Genomic Insights on its Adaptations to the Thermal Habitat.</title>
        <authorList>
            <person name="Daroch M."/>
            <person name="Tang J."/>
            <person name="Jiang Y."/>
        </authorList>
    </citation>
    <scope>NUCLEOTIDE SEQUENCE</scope>
    <source>
        <strain evidence="5">PKUAC-SCTA174</strain>
    </source>
</reference>
<evidence type="ECO:0000256" key="1">
    <source>
        <dbReference type="ARBA" id="ARBA00022737"/>
    </source>
</evidence>
<dbReference type="PROSITE" id="PS50005">
    <property type="entry name" value="TPR"/>
    <property type="match status" value="3"/>
</dbReference>
<dbReference type="Pfam" id="PF00515">
    <property type="entry name" value="TPR_1"/>
    <property type="match status" value="1"/>
</dbReference>
<dbReference type="InterPro" id="IPR050498">
    <property type="entry name" value="Ycf3"/>
</dbReference>
<keyword evidence="2 3" id="KW-0802">TPR repeat</keyword>
<keyword evidence="4" id="KW-0175">Coiled coil</keyword>
<dbReference type="RefSeq" id="WP_268609010.1">
    <property type="nucleotide sequence ID" value="NZ_CP113797.1"/>
</dbReference>
<keyword evidence="1" id="KW-0677">Repeat</keyword>
<evidence type="ECO:0000256" key="4">
    <source>
        <dbReference type="SAM" id="Coils"/>
    </source>
</evidence>
<dbReference type="InterPro" id="IPR019734">
    <property type="entry name" value="TPR_rpt"/>
</dbReference>
<dbReference type="Proteomes" id="UP001163152">
    <property type="component" value="Chromosome"/>
</dbReference>
<dbReference type="SMART" id="SM00028">
    <property type="entry name" value="TPR"/>
    <property type="match status" value="5"/>
</dbReference>
<feature type="coiled-coil region" evidence="4">
    <location>
        <begin position="247"/>
        <end position="277"/>
    </location>
</feature>
<proteinExistence type="predicted"/>
<dbReference type="PANTHER" id="PTHR44858">
    <property type="entry name" value="TETRATRICOPEPTIDE REPEAT PROTEIN 6"/>
    <property type="match status" value="1"/>
</dbReference>
<dbReference type="EMBL" id="CP113797">
    <property type="protein sequence ID" value="WAL59273.1"/>
    <property type="molecule type" value="Genomic_DNA"/>
</dbReference>
<evidence type="ECO:0000256" key="3">
    <source>
        <dbReference type="PROSITE-ProRule" id="PRU00339"/>
    </source>
</evidence>
<evidence type="ECO:0000313" key="6">
    <source>
        <dbReference type="Proteomes" id="UP001163152"/>
    </source>
</evidence>
<accession>A0A9E8ZD92</accession>
<dbReference type="KEGG" id="tsin:OXH18_19160"/>
<name>A0A9E8ZD92_9CYAN</name>
<dbReference type="Pfam" id="PF13432">
    <property type="entry name" value="TPR_16"/>
    <property type="match status" value="1"/>
</dbReference>
<dbReference type="PANTHER" id="PTHR44858:SF1">
    <property type="entry name" value="UDP-N-ACETYLGLUCOSAMINE--PEPTIDE N-ACETYLGLUCOSAMINYLTRANSFERASE SPINDLY-RELATED"/>
    <property type="match status" value="1"/>
</dbReference>
<dbReference type="PROSITE" id="PS50293">
    <property type="entry name" value="TPR_REGION"/>
    <property type="match status" value="1"/>
</dbReference>
<sequence>MKKNPWFKHLENASLLGSGVGAVASIVLNQASYAVAPLTLALALGALNRSRENHNNRQHGQTVLSEFNDRFTLEVRLMKQQIAALPSPETIHRLKKSMMQQNRELSEELFAEVALVQGELHRRLVTLEEQGFNTIRQDLQFLGERYTLIMAGFEQLHEELAQGTDSARVAHLEALIRQLNLEVTQVQRGLETLTSQTQPNFTLLQEQLSRLDREFRQLPPPADISSIRQDMNEITKLIAELAPKQDLVSLTEEVQDVQRQQEALRELLQAMEMANFRLGTLASADRHSTDEDAQHSEESNFYPNLQEVAIAYLSRVRSQLESVQLFADKLADQQRQLQVQMQDLPPAQDIAALQRQLRDLSKRLPATENVLNTFKTRVRQVVQQELEYINLRLRSLPTAPKSELVFDASLLQADATDSPELLGSSILSDALDQTHQRLIIIWPWSPHCSLDQALIEKLEAYLQSDRRLDMGWCHQVDRNVNRFLGKMQRGWMADTNPSDPLQDSLRRLLGLKQAYPDRFQFKILGTTENFLVSDRTMAVLGITETLQTATQIPELQLKLRTRDPEMIDRLVQRYDQPTLEATDLDAYWNRAVTRYDLGDKLGAIADYTHILGMNPDDAITYNYRGLAYYDCGNRTAAIADFTASIARHPDQVAAYCNRAFIYSEQGDLDRAISDYNHAIHIQPDCAIAHFYRAMTWQKLDNHQEAIADYTETIELTPDSAVARYYRGLAWQKVDNIQGAIADLEHAAALFEARGNANNAQKALKQLAKLRQLLAVDPDIGTEFGIVPATMIEETTSIAS</sequence>
<dbReference type="GO" id="GO:0046813">
    <property type="term" value="P:receptor-mediated virion attachment to host cell"/>
    <property type="evidence" value="ECO:0007669"/>
    <property type="project" value="TreeGrafter"/>
</dbReference>
<dbReference type="AlphaFoldDB" id="A0A9E8ZD92"/>
<dbReference type="Gene3D" id="1.25.40.10">
    <property type="entry name" value="Tetratricopeptide repeat domain"/>
    <property type="match status" value="2"/>
</dbReference>
<feature type="repeat" description="TPR" evidence="3">
    <location>
        <begin position="652"/>
        <end position="685"/>
    </location>
</feature>
<protein>
    <submittedName>
        <fullName evidence="5">Tetratricopeptide repeat protein</fullName>
    </submittedName>
</protein>
<organism evidence="5 6">
    <name type="scientific">Thermocoleostomius sinensis A174</name>
    <dbReference type="NCBI Taxonomy" id="2016057"/>
    <lineage>
        <taxon>Bacteria</taxon>
        <taxon>Bacillati</taxon>
        <taxon>Cyanobacteriota</taxon>
        <taxon>Cyanophyceae</taxon>
        <taxon>Oculatellales</taxon>
        <taxon>Oculatellaceae</taxon>
        <taxon>Thermocoleostomius</taxon>
    </lineage>
</organism>
<evidence type="ECO:0000313" key="5">
    <source>
        <dbReference type="EMBL" id="WAL59273.1"/>
    </source>
</evidence>
<evidence type="ECO:0000256" key="2">
    <source>
        <dbReference type="ARBA" id="ARBA00022803"/>
    </source>
</evidence>
<gene>
    <name evidence="5" type="ORF">OXH18_19160</name>
</gene>
<dbReference type="InterPro" id="IPR011990">
    <property type="entry name" value="TPR-like_helical_dom_sf"/>
</dbReference>